<evidence type="ECO:0000259" key="1">
    <source>
        <dbReference type="Pfam" id="PF13532"/>
    </source>
</evidence>
<sequence length="147" mass="16687">MPWGGLGLLPNPEMKRRTQHYGYVFSYRYRKILENLVTLPQFLDFIITRCISQGIIDTPPNMCIVNEYNPGQGIMPHTDPSTFGPTILSLSLSSPCIMTFSHVTTEKNSKNNVGSSSCVILREYAKIKKPLRLPTLDIKRSDRVLWA</sequence>
<dbReference type="GO" id="GO:0032451">
    <property type="term" value="F:demethylase activity"/>
    <property type="evidence" value="ECO:0007669"/>
    <property type="project" value="TreeGrafter"/>
</dbReference>
<dbReference type="InterPro" id="IPR032857">
    <property type="entry name" value="ALKBH4"/>
</dbReference>
<dbReference type="GO" id="GO:0070988">
    <property type="term" value="P:demethylation"/>
    <property type="evidence" value="ECO:0007669"/>
    <property type="project" value="InterPro"/>
</dbReference>
<keyword evidence="3" id="KW-1185">Reference proteome</keyword>
<dbReference type="SUPFAM" id="SSF51197">
    <property type="entry name" value="Clavaminate synthase-like"/>
    <property type="match status" value="1"/>
</dbReference>
<accession>A0A9N9AWU4</accession>
<organism evidence="2 3">
    <name type="scientific">Ambispora gerdemannii</name>
    <dbReference type="NCBI Taxonomy" id="144530"/>
    <lineage>
        <taxon>Eukaryota</taxon>
        <taxon>Fungi</taxon>
        <taxon>Fungi incertae sedis</taxon>
        <taxon>Mucoromycota</taxon>
        <taxon>Glomeromycotina</taxon>
        <taxon>Glomeromycetes</taxon>
        <taxon>Archaeosporales</taxon>
        <taxon>Ambisporaceae</taxon>
        <taxon>Ambispora</taxon>
    </lineage>
</organism>
<dbReference type="InterPro" id="IPR027450">
    <property type="entry name" value="AlkB-like"/>
</dbReference>
<dbReference type="AlphaFoldDB" id="A0A9N9AWU4"/>
<proteinExistence type="predicted"/>
<dbReference type="Proteomes" id="UP000789831">
    <property type="component" value="Unassembled WGS sequence"/>
</dbReference>
<comment type="caution">
    <text evidence="2">The sequence shown here is derived from an EMBL/GenBank/DDBJ whole genome shotgun (WGS) entry which is preliminary data.</text>
</comment>
<feature type="domain" description="Alpha-ketoglutarate-dependent dioxygenase AlkB-like" evidence="1">
    <location>
        <begin position="15"/>
        <end position="120"/>
    </location>
</feature>
<dbReference type="PANTHER" id="PTHR12463">
    <property type="entry name" value="OXYGENASE-RELATED"/>
    <property type="match status" value="1"/>
</dbReference>
<dbReference type="PANTHER" id="PTHR12463:SF1">
    <property type="entry name" value="2-OXOGLUTARATE AND FE-DEPENDENT OXYGENASE FAMILY PROTEIN"/>
    <property type="match status" value="1"/>
</dbReference>
<reference evidence="2" key="1">
    <citation type="submission" date="2021-06" db="EMBL/GenBank/DDBJ databases">
        <authorList>
            <person name="Kallberg Y."/>
            <person name="Tangrot J."/>
            <person name="Rosling A."/>
        </authorList>
    </citation>
    <scope>NUCLEOTIDE SEQUENCE</scope>
    <source>
        <strain evidence="2">MT106</strain>
    </source>
</reference>
<dbReference type="OrthoDB" id="271595at2759"/>
<dbReference type="GO" id="GO:0016491">
    <property type="term" value="F:oxidoreductase activity"/>
    <property type="evidence" value="ECO:0007669"/>
    <property type="project" value="TreeGrafter"/>
</dbReference>
<gene>
    <name evidence="2" type="ORF">AGERDE_LOCUS6270</name>
</gene>
<protein>
    <submittedName>
        <fullName evidence="2">2438_t:CDS:1</fullName>
    </submittedName>
</protein>
<dbReference type="Gene3D" id="2.60.120.590">
    <property type="entry name" value="Alpha-ketoglutarate-dependent dioxygenase AlkB-like"/>
    <property type="match status" value="1"/>
</dbReference>
<dbReference type="Pfam" id="PF13532">
    <property type="entry name" value="2OG-FeII_Oxy_2"/>
    <property type="match status" value="1"/>
</dbReference>
<dbReference type="InterPro" id="IPR037151">
    <property type="entry name" value="AlkB-like_sf"/>
</dbReference>
<name>A0A9N9AWU4_9GLOM</name>
<evidence type="ECO:0000313" key="3">
    <source>
        <dbReference type="Proteomes" id="UP000789831"/>
    </source>
</evidence>
<evidence type="ECO:0000313" key="2">
    <source>
        <dbReference type="EMBL" id="CAG8542764.1"/>
    </source>
</evidence>
<dbReference type="EMBL" id="CAJVPL010000950">
    <property type="protein sequence ID" value="CAG8542764.1"/>
    <property type="molecule type" value="Genomic_DNA"/>
</dbReference>